<dbReference type="GO" id="GO:0005739">
    <property type="term" value="C:mitochondrion"/>
    <property type="evidence" value="ECO:0007669"/>
    <property type="project" value="UniProtKB-SubCell"/>
</dbReference>
<dbReference type="PROSITE" id="PS00130">
    <property type="entry name" value="U_DNA_GLYCOSYLASE"/>
    <property type="match status" value="1"/>
</dbReference>
<dbReference type="InterPro" id="IPR018085">
    <property type="entry name" value="Ura-DNA_Glyclase_AS"/>
</dbReference>
<proteinExistence type="inferred from homology"/>
<feature type="domain" description="Uracil-DNA glycosylase-like" evidence="11">
    <location>
        <begin position="152"/>
        <end position="313"/>
    </location>
</feature>
<evidence type="ECO:0000256" key="5">
    <source>
        <dbReference type="ARBA" id="ARBA00023204"/>
    </source>
</evidence>
<dbReference type="SUPFAM" id="SSF52141">
    <property type="entry name" value="Uracil-DNA glycosylase-like"/>
    <property type="match status" value="1"/>
</dbReference>
<organism evidence="12 13">
    <name type="scientific">Entomortierella parvispora</name>
    <dbReference type="NCBI Taxonomy" id="205924"/>
    <lineage>
        <taxon>Eukaryota</taxon>
        <taxon>Fungi</taxon>
        <taxon>Fungi incertae sedis</taxon>
        <taxon>Mucoromycota</taxon>
        <taxon>Mortierellomycotina</taxon>
        <taxon>Mortierellomycetes</taxon>
        <taxon>Mortierellales</taxon>
        <taxon>Mortierellaceae</taxon>
        <taxon>Entomortierella</taxon>
    </lineage>
</organism>
<dbReference type="InterPro" id="IPR002043">
    <property type="entry name" value="UDG_fam1"/>
</dbReference>
<dbReference type="InterPro" id="IPR036895">
    <property type="entry name" value="Uracil-DNA_glycosylase-like_sf"/>
</dbReference>
<evidence type="ECO:0000256" key="8">
    <source>
        <dbReference type="PROSITE-ProRule" id="PRU10072"/>
    </source>
</evidence>
<dbReference type="NCBIfam" id="NF003591">
    <property type="entry name" value="PRK05254.1-4"/>
    <property type="match status" value="1"/>
</dbReference>
<protein>
    <recommendedName>
        <fullName evidence="7 9">Uracil-DNA glycosylase</fullName>
        <shortName evidence="7">UDG</shortName>
        <ecNumber evidence="7 9">3.2.2.27</ecNumber>
    </recommendedName>
</protein>
<keyword evidence="6 7" id="KW-0539">Nucleus</keyword>
<dbReference type="PANTHER" id="PTHR11264:SF0">
    <property type="entry name" value="URACIL-DNA GLYCOSYLASE"/>
    <property type="match status" value="1"/>
</dbReference>
<feature type="region of interest" description="Disordered" evidence="10">
    <location>
        <begin position="1"/>
        <end position="31"/>
    </location>
</feature>
<evidence type="ECO:0000256" key="4">
    <source>
        <dbReference type="ARBA" id="ARBA00023128"/>
    </source>
</evidence>
<evidence type="ECO:0000256" key="1">
    <source>
        <dbReference type="ARBA" id="ARBA00008184"/>
    </source>
</evidence>
<dbReference type="Proteomes" id="UP000827284">
    <property type="component" value="Unassembled WGS sequence"/>
</dbReference>
<dbReference type="GO" id="GO:0097510">
    <property type="term" value="P:base-excision repair, AP site formation via deaminated base removal"/>
    <property type="evidence" value="ECO:0007669"/>
    <property type="project" value="TreeGrafter"/>
</dbReference>
<dbReference type="GO" id="GO:0004844">
    <property type="term" value="F:uracil DNA N-glycosylase activity"/>
    <property type="evidence" value="ECO:0007669"/>
    <property type="project" value="UniProtKB-UniRule"/>
</dbReference>
<accession>A0A9P3H303</accession>
<dbReference type="FunFam" id="3.40.470.10:FF:000007">
    <property type="entry name" value="Uracil-DNA glycosylase"/>
    <property type="match status" value="1"/>
</dbReference>
<dbReference type="Gene3D" id="3.40.470.10">
    <property type="entry name" value="Uracil-DNA glycosylase-like domain"/>
    <property type="match status" value="1"/>
</dbReference>
<comment type="function">
    <text evidence="7 9">Excises uracil residues from the DNA which can arise as a result of misincorporation of dUMP residues by DNA polymerase or due to deamination of cytosine.</text>
</comment>
<dbReference type="HAMAP" id="MF_00148">
    <property type="entry name" value="UDG"/>
    <property type="match status" value="1"/>
</dbReference>
<keyword evidence="5 7" id="KW-0234">DNA repair</keyword>
<dbReference type="Pfam" id="PF03167">
    <property type="entry name" value="UDG"/>
    <property type="match status" value="1"/>
</dbReference>
<dbReference type="OrthoDB" id="10031947at2759"/>
<evidence type="ECO:0000256" key="6">
    <source>
        <dbReference type="ARBA" id="ARBA00023242"/>
    </source>
</evidence>
<dbReference type="SMART" id="SM00986">
    <property type="entry name" value="UDG"/>
    <property type="match status" value="1"/>
</dbReference>
<dbReference type="EC" id="3.2.2.27" evidence="7 9"/>
<dbReference type="EMBL" id="BQFW01000002">
    <property type="protein sequence ID" value="GJJ69153.1"/>
    <property type="molecule type" value="Genomic_DNA"/>
</dbReference>
<dbReference type="CDD" id="cd10027">
    <property type="entry name" value="UDG-F1-like"/>
    <property type="match status" value="1"/>
</dbReference>
<evidence type="ECO:0000313" key="13">
    <source>
        <dbReference type="Proteomes" id="UP000827284"/>
    </source>
</evidence>
<dbReference type="SMART" id="SM00987">
    <property type="entry name" value="UreE_C"/>
    <property type="match status" value="1"/>
</dbReference>
<comment type="similarity">
    <text evidence="1 7 9">Belongs to the uracil-DNA glycosylase (UDG) superfamily. UNG family.</text>
</comment>
<sequence>MTLTKRPAEQSLDMPSKKASPSTSSAPKVQTSLLGWAKPKVTAVSVSATTEQGSTPTTVVNAAGAGASSSSPSPSSFLPLAKARPDILKGLSDEMRDLLRLEQDTMDATWLRALQMEFSKPYFIALKKFLKQEEASRQQVFPPKGDIYSWSRFTPLPSVRVVILGQDPYHDDNQAHGLCFSVKKPVRPPPSLKNMFKLLETDIPGFKTPDHGYLESWARQGVLMVNASMTVRAHAANSHKGKGWEKLLDAVIKTVSDQRKNVVFLLWGKDAQNKAVMIDRKKHLVLMSVHPSPLSCHRGYFDCQHYSKANKYLADNGLAPINWNSLIDDTS</sequence>
<evidence type="ECO:0000256" key="3">
    <source>
        <dbReference type="ARBA" id="ARBA00022801"/>
    </source>
</evidence>
<evidence type="ECO:0000256" key="7">
    <source>
        <dbReference type="HAMAP-Rule" id="MF_03166"/>
    </source>
</evidence>
<dbReference type="InterPro" id="IPR005122">
    <property type="entry name" value="Uracil-DNA_glycosylase-like"/>
</dbReference>
<dbReference type="AlphaFoldDB" id="A0A9P3H303"/>
<comment type="caution">
    <text evidence="12">The sequence shown here is derived from an EMBL/GenBank/DDBJ whole genome shotgun (WGS) entry which is preliminary data.</text>
</comment>
<feature type="active site" description="Proton acceptor" evidence="7 8">
    <location>
        <position position="167"/>
    </location>
</feature>
<dbReference type="GO" id="GO:0005634">
    <property type="term" value="C:nucleus"/>
    <property type="evidence" value="ECO:0007669"/>
    <property type="project" value="UniProtKB-SubCell"/>
</dbReference>
<dbReference type="NCBIfam" id="NF003589">
    <property type="entry name" value="PRK05254.1-2"/>
    <property type="match status" value="1"/>
</dbReference>
<dbReference type="NCBIfam" id="TIGR00628">
    <property type="entry name" value="ung"/>
    <property type="match status" value="1"/>
</dbReference>
<keyword evidence="4 7" id="KW-0496">Mitochondrion</keyword>
<evidence type="ECO:0000313" key="12">
    <source>
        <dbReference type="EMBL" id="GJJ69153.1"/>
    </source>
</evidence>
<gene>
    <name evidence="7" type="primary">UNG1</name>
    <name evidence="12" type="ORF">EMPS_01499</name>
</gene>
<name>A0A9P3H303_9FUNG</name>
<evidence type="ECO:0000256" key="2">
    <source>
        <dbReference type="ARBA" id="ARBA00022763"/>
    </source>
</evidence>
<comment type="catalytic activity">
    <reaction evidence="7 9">
        <text>Hydrolyzes single-stranded DNA or mismatched double-stranded DNA and polynucleotides, releasing free uracil.</text>
        <dbReference type="EC" id="3.2.2.27"/>
    </reaction>
</comment>
<reference evidence="12" key="1">
    <citation type="submission" date="2021-11" db="EMBL/GenBank/DDBJ databases">
        <authorList>
            <person name="Herlambang A."/>
            <person name="Guo Y."/>
            <person name="Takashima Y."/>
            <person name="Nishizawa T."/>
        </authorList>
    </citation>
    <scope>NUCLEOTIDE SEQUENCE</scope>
    <source>
        <strain evidence="12">E1425</strain>
    </source>
</reference>
<dbReference type="NCBIfam" id="NF003592">
    <property type="entry name" value="PRK05254.1-5"/>
    <property type="match status" value="1"/>
</dbReference>
<feature type="compositionally biased region" description="Low complexity" evidence="10">
    <location>
        <begin position="17"/>
        <end position="28"/>
    </location>
</feature>
<keyword evidence="13" id="KW-1185">Reference proteome</keyword>
<evidence type="ECO:0000259" key="11">
    <source>
        <dbReference type="SMART" id="SM00986"/>
    </source>
</evidence>
<dbReference type="NCBIfam" id="NF003588">
    <property type="entry name" value="PRK05254.1-1"/>
    <property type="match status" value="1"/>
</dbReference>
<evidence type="ECO:0000256" key="10">
    <source>
        <dbReference type="SAM" id="MobiDB-lite"/>
    </source>
</evidence>
<dbReference type="PANTHER" id="PTHR11264">
    <property type="entry name" value="URACIL-DNA GLYCOSYLASE"/>
    <property type="match status" value="1"/>
</dbReference>
<keyword evidence="3 7" id="KW-0378">Hydrolase</keyword>
<evidence type="ECO:0000256" key="9">
    <source>
        <dbReference type="RuleBase" id="RU003780"/>
    </source>
</evidence>
<keyword evidence="2 7" id="KW-0227">DNA damage</keyword>
<comment type="subcellular location">
    <subcellularLocation>
        <location evidence="7">Mitochondrion</location>
    </subcellularLocation>
    <subcellularLocation>
        <location evidence="7">Nucleus</location>
    </subcellularLocation>
</comment>
<reference evidence="12" key="2">
    <citation type="journal article" date="2022" name="Microbiol. Resour. Announc.">
        <title>Whole-Genome Sequence of Entomortierella parvispora E1425, a Mucoromycotan Fungus Associated with Burkholderiaceae-Related Endosymbiotic Bacteria.</title>
        <authorList>
            <person name="Herlambang A."/>
            <person name="Guo Y."/>
            <person name="Takashima Y."/>
            <person name="Narisawa K."/>
            <person name="Ohta H."/>
            <person name="Nishizawa T."/>
        </authorList>
    </citation>
    <scope>NUCLEOTIDE SEQUENCE</scope>
    <source>
        <strain evidence="12">E1425</strain>
    </source>
</reference>